<reference evidence="1" key="1">
    <citation type="journal article" date="2017" name="Nature">
        <title>Asgard archaea illuminate the origin of eukaryotic cellular complexity.</title>
        <authorList>
            <person name="Zaremba-Niedzwiedzka K."/>
            <person name="Caceres E.F."/>
            <person name="Saw J.H."/>
            <person name="Backstrom D."/>
            <person name="Juzokaite L."/>
            <person name="Vancaester E."/>
            <person name="Seitz K.W."/>
            <person name="Anantharaman K."/>
            <person name="Starnawski P."/>
            <person name="Kjeldsen K.U."/>
            <person name="Scott M.B."/>
            <person name="Nunoura T."/>
            <person name="Banfield J.F."/>
            <person name="Schramm A."/>
            <person name="Baker B.J."/>
            <person name="Spang A."/>
            <person name="Ettema T.J.G."/>
        </authorList>
    </citation>
    <scope>NUCLEOTIDE SEQUENCE</scope>
    <source>
        <strain evidence="1">LCB_4</strain>
    </source>
</reference>
<gene>
    <name evidence="1" type="ORF">OdinLCB4_001440</name>
</gene>
<evidence type="ECO:0000313" key="1">
    <source>
        <dbReference type="EMBL" id="WEU40622.1"/>
    </source>
</evidence>
<dbReference type="AlphaFoldDB" id="A0AAF0D2T5"/>
<evidence type="ECO:0000313" key="2">
    <source>
        <dbReference type="Proteomes" id="UP000186851"/>
    </source>
</evidence>
<dbReference type="KEGG" id="oyw:OdinLCB4_001440"/>
<sequence length="55" mass="6185">MTFESLFENDLHANIDLEIFYQTVLSFSTGAVALKGGIEAIAFSKGILIFRFELR</sequence>
<dbReference type="EMBL" id="CP091871">
    <property type="protein sequence ID" value="WEU40622.1"/>
    <property type="molecule type" value="Genomic_DNA"/>
</dbReference>
<organism evidence="1 2">
    <name type="scientific">Odinarchaeota yellowstonii (strain LCB_4)</name>
    <dbReference type="NCBI Taxonomy" id="1841599"/>
    <lineage>
        <taxon>Archaea</taxon>
        <taxon>Promethearchaeati</taxon>
        <taxon>Candidatus Odinarchaeota</taxon>
        <taxon>Candidatus Odinarchaeia</taxon>
        <taxon>Candidatus Odinarchaeales</taxon>
        <taxon>Candidatus Odinarchaeaceae</taxon>
        <taxon>Candidatus Odinarchaeum</taxon>
    </lineage>
</organism>
<accession>A0AAF0D2T5</accession>
<protein>
    <submittedName>
        <fullName evidence="1">Uncharacterized protein</fullName>
    </submittedName>
</protein>
<dbReference type="Proteomes" id="UP000186851">
    <property type="component" value="Chromosome"/>
</dbReference>
<reference evidence="1" key="2">
    <citation type="journal article" date="2022" name="Nat. Microbiol.">
        <title>A closed Candidatus Odinarchaeum chromosome exposes Asgard archaeal viruses.</title>
        <authorList>
            <person name="Tamarit D."/>
            <person name="Caceres E.F."/>
            <person name="Krupovic M."/>
            <person name="Nijland R."/>
            <person name="Eme L."/>
            <person name="Robinson N.P."/>
            <person name="Ettema T.J.G."/>
        </authorList>
    </citation>
    <scope>NUCLEOTIDE SEQUENCE</scope>
    <source>
        <strain evidence="1">LCB_4</strain>
    </source>
</reference>
<name>A0AAF0D2T5_ODILC</name>
<proteinExistence type="predicted"/>